<keyword evidence="2" id="KW-1185">Reference proteome</keyword>
<dbReference type="EMBL" id="CAMAPF010000073">
    <property type="protein sequence ID" value="CAH9092383.1"/>
    <property type="molecule type" value="Genomic_DNA"/>
</dbReference>
<proteinExistence type="predicted"/>
<evidence type="ECO:0000313" key="2">
    <source>
        <dbReference type="Proteomes" id="UP001152523"/>
    </source>
</evidence>
<reference evidence="1" key="1">
    <citation type="submission" date="2022-07" db="EMBL/GenBank/DDBJ databases">
        <authorList>
            <person name="Macas J."/>
            <person name="Novak P."/>
            <person name="Neumann P."/>
        </authorList>
    </citation>
    <scope>NUCLEOTIDE SEQUENCE</scope>
</reference>
<dbReference type="AlphaFoldDB" id="A0AAV0D440"/>
<dbReference type="Proteomes" id="UP001152523">
    <property type="component" value="Unassembled WGS sequence"/>
</dbReference>
<protein>
    <submittedName>
        <fullName evidence="1">Uncharacterized protein</fullName>
    </submittedName>
</protein>
<evidence type="ECO:0000313" key="1">
    <source>
        <dbReference type="EMBL" id="CAH9092383.1"/>
    </source>
</evidence>
<sequence length="110" mass="11987">MELAGPCAALIESADECLPFGTGDELRPLPDSLESLHPLGEPRTDLLLLTFRRLDPLPDAAGSAAETGEPETAAPSLKRRFLRILIRGGGTLRHELWCVTMDFHFHSAIP</sequence>
<accession>A0AAV0D440</accession>
<comment type="caution">
    <text evidence="1">The sequence shown here is derived from an EMBL/GenBank/DDBJ whole genome shotgun (WGS) entry which is preliminary data.</text>
</comment>
<gene>
    <name evidence="1" type="ORF">CEPIT_LOCUS12078</name>
</gene>
<organism evidence="1 2">
    <name type="scientific">Cuscuta epithymum</name>
    <dbReference type="NCBI Taxonomy" id="186058"/>
    <lineage>
        <taxon>Eukaryota</taxon>
        <taxon>Viridiplantae</taxon>
        <taxon>Streptophyta</taxon>
        <taxon>Embryophyta</taxon>
        <taxon>Tracheophyta</taxon>
        <taxon>Spermatophyta</taxon>
        <taxon>Magnoliopsida</taxon>
        <taxon>eudicotyledons</taxon>
        <taxon>Gunneridae</taxon>
        <taxon>Pentapetalae</taxon>
        <taxon>asterids</taxon>
        <taxon>lamiids</taxon>
        <taxon>Solanales</taxon>
        <taxon>Convolvulaceae</taxon>
        <taxon>Cuscuteae</taxon>
        <taxon>Cuscuta</taxon>
        <taxon>Cuscuta subgen. Cuscuta</taxon>
    </lineage>
</organism>
<name>A0AAV0D440_9ASTE</name>